<dbReference type="EMBL" id="LKTM01000001">
    <property type="protein sequence ID" value="KQH81001.1"/>
    <property type="molecule type" value="Genomic_DNA"/>
</dbReference>
<dbReference type="Pfam" id="PF12697">
    <property type="entry name" value="Abhydrolase_6"/>
    <property type="match status" value="1"/>
</dbReference>
<dbReference type="InterPro" id="IPR029058">
    <property type="entry name" value="AB_hydrolase_fold"/>
</dbReference>
<comment type="caution">
    <text evidence="2">The sequence shown here is derived from an EMBL/GenBank/DDBJ whole genome shotgun (WGS) entry which is preliminary data.</text>
</comment>
<name>A0A0Q2LYV5_MYCGO</name>
<dbReference type="PANTHER" id="PTHR43689:SF8">
    <property type="entry name" value="ALPHA_BETA-HYDROLASES SUPERFAMILY PROTEIN"/>
    <property type="match status" value="1"/>
</dbReference>
<dbReference type="RefSeq" id="WP_055575761.1">
    <property type="nucleotide sequence ID" value="NZ_LKTM01000001.1"/>
</dbReference>
<dbReference type="Proteomes" id="UP000051677">
    <property type="component" value="Unassembled WGS sequence"/>
</dbReference>
<proteinExistence type="predicted"/>
<accession>A0A0Q2LYV5</accession>
<dbReference type="Gene3D" id="3.40.50.1820">
    <property type="entry name" value="alpha/beta hydrolase"/>
    <property type="match status" value="1"/>
</dbReference>
<protein>
    <submittedName>
        <fullName evidence="2">Alpha/beta hydrolase</fullName>
    </submittedName>
</protein>
<evidence type="ECO:0000259" key="1">
    <source>
        <dbReference type="Pfam" id="PF12697"/>
    </source>
</evidence>
<dbReference type="SUPFAM" id="SSF53474">
    <property type="entry name" value="alpha/beta-Hydrolases"/>
    <property type="match status" value="1"/>
</dbReference>
<dbReference type="GO" id="GO:0016787">
    <property type="term" value="F:hydrolase activity"/>
    <property type="evidence" value="ECO:0007669"/>
    <property type="project" value="UniProtKB-KW"/>
</dbReference>
<evidence type="ECO:0000313" key="2">
    <source>
        <dbReference type="EMBL" id="KQH81001.1"/>
    </source>
</evidence>
<keyword evidence="2" id="KW-0378">Hydrolase</keyword>
<sequence>MVNNPRRKAPAAVSRLELTPSHHGGTGTPLLLLHGIGAIWRAWSPVLPHLEPHHEVIVPTLHGHAGGPPLDSQVAPSVRALVDGLENELDRMGLEKVHIAGNSLGGWIGIELARRGRAQSLVLLSPAGAWRSHRRLRVTARSIRFLLSALARNSFRAEAITERRLLRWAMLAGQVAHPHRVPRETLVTLIQATGHSPVVDPLLRVLHLYPVEPLPAERDYPVRLVWAEQDRVLPFKHFGSPMLERLPGAELIRLSGVGHVPMSDDPARVADLILEVTRGVDGVTASAAREGDDVQRRS</sequence>
<reference evidence="2 3" key="1">
    <citation type="submission" date="2015-10" db="EMBL/GenBank/DDBJ databases">
        <title>Mycobacterium gordonae draft genome assembly.</title>
        <authorList>
            <person name="Ustinova V."/>
            <person name="Smirnova T."/>
            <person name="Blagodatskikh K."/>
            <person name="Varlamov D."/>
            <person name="Larionova E."/>
            <person name="Chernousova L."/>
        </authorList>
    </citation>
    <scope>NUCLEOTIDE SEQUENCE [LARGE SCALE GENOMIC DNA]</scope>
    <source>
        <strain evidence="2 3">CTRI 14-8773</strain>
    </source>
</reference>
<dbReference type="AlphaFoldDB" id="A0A0Q2LYV5"/>
<dbReference type="InterPro" id="IPR000073">
    <property type="entry name" value="AB_hydrolase_1"/>
</dbReference>
<organism evidence="2 3">
    <name type="scientific">Mycobacterium gordonae</name>
    <dbReference type="NCBI Taxonomy" id="1778"/>
    <lineage>
        <taxon>Bacteria</taxon>
        <taxon>Bacillati</taxon>
        <taxon>Actinomycetota</taxon>
        <taxon>Actinomycetes</taxon>
        <taxon>Mycobacteriales</taxon>
        <taxon>Mycobacteriaceae</taxon>
        <taxon>Mycobacterium</taxon>
    </lineage>
</organism>
<feature type="domain" description="AB hydrolase-1" evidence="1">
    <location>
        <begin position="30"/>
        <end position="271"/>
    </location>
</feature>
<dbReference type="OrthoDB" id="27092at2"/>
<gene>
    <name evidence="2" type="ORF">AO501_05070</name>
</gene>
<dbReference type="PANTHER" id="PTHR43689">
    <property type="entry name" value="HYDROLASE"/>
    <property type="match status" value="1"/>
</dbReference>
<evidence type="ECO:0000313" key="3">
    <source>
        <dbReference type="Proteomes" id="UP000051677"/>
    </source>
</evidence>